<evidence type="ECO:0000256" key="2">
    <source>
        <dbReference type="SAM" id="Phobius"/>
    </source>
</evidence>
<organism evidence="3 4">
    <name type="scientific">Vigna mungo</name>
    <name type="common">Black gram</name>
    <name type="synonym">Phaseolus mungo</name>
    <dbReference type="NCBI Taxonomy" id="3915"/>
    <lineage>
        <taxon>Eukaryota</taxon>
        <taxon>Viridiplantae</taxon>
        <taxon>Streptophyta</taxon>
        <taxon>Embryophyta</taxon>
        <taxon>Tracheophyta</taxon>
        <taxon>Spermatophyta</taxon>
        <taxon>Magnoliopsida</taxon>
        <taxon>eudicotyledons</taxon>
        <taxon>Gunneridae</taxon>
        <taxon>Pentapetalae</taxon>
        <taxon>rosids</taxon>
        <taxon>fabids</taxon>
        <taxon>Fabales</taxon>
        <taxon>Fabaceae</taxon>
        <taxon>Papilionoideae</taxon>
        <taxon>50 kb inversion clade</taxon>
        <taxon>NPAAA clade</taxon>
        <taxon>indigoferoid/millettioid clade</taxon>
        <taxon>Phaseoleae</taxon>
        <taxon>Vigna</taxon>
    </lineage>
</organism>
<comment type="similarity">
    <text evidence="1">Belongs to the OBAP family.</text>
</comment>
<keyword evidence="2" id="KW-1133">Transmembrane helix</keyword>
<keyword evidence="4" id="KW-1185">Reference proteome</keyword>
<evidence type="ECO:0000256" key="1">
    <source>
        <dbReference type="ARBA" id="ARBA00009740"/>
    </source>
</evidence>
<protein>
    <submittedName>
        <fullName evidence="3">Uncharacterized protein</fullName>
    </submittedName>
</protein>
<dbReference type="AlphaFoldDB" id="A0AAQ3P7F7"/>
<dbReference type="Proteomes" id="UP001374535">
    <property type="component" value="Chromosome 1"/>
</dbReference>
<sequence>CPSSDLLVSFIVIDVFLQSATLHSLHVRVEPKPQPTFSIFGLYIRVTRVRYSTDKSPKPTPGKAMGVGQHMIDKGAIMIQSVEPIKQTCSFAIYSHDMSRQMETHHHYSRLHQNFIQCAVYDSDELGAHLLDILLFSLFLFQLSQNSISYSWASCFLSLFVWSILFLMISLKLCHQSQIGSLVNPRVLELIGKPKLENLAKTYGKFCCTWLVDRGTHTWK</sequence>
<dbReference type="InterPro" id="IPR010686">
    <property type="entry name" value="OBAP-like"/>
</dbReference>
<reference evidence="3 4" key="1">
    <citation type="journal article" date="2023" name="Life. Sci Alliance">
        <title>Evolutionary insights into 3D genome organization and epigenetic landscape of Vigna mungo.</title>
        <authorList>
            <person name="Junaid A."/>
            <person name="Singh B."/>
            <person name="Bhatia S."/>
        </authorList>
    </citation>
    <scope>NUCLEOTIDE SEQUENCE [LARGE SCALE GENOMIC DNA]</scope>
    <source>
        <strain evidence="3">Urdbean</strain>
    </source>
</reference>
<gene>
    <name evidence="3" type="ORF">V8G54_001208</name>
</gene>
<dbReference type="PANTHER" id="PTHR31360:SF1">
    <property type="entry name" value="OIL BODY-ASSOCIATED PROTEIN 2A"/>
    <property type="match status" value="1"/>
</dbReference>
<accession>A0AAQ3P7F7</accession>
<feature type="transmembrane region" description="Helical" evidence="2">
    <location>
        <begin position="150"/>
        <end position="171"/>
    </location>
</feature>
<evidence type="ECO:0000313" key="4">
    <source>
        <dbReference type="Proteomes" id="UP001374535"/>
    </source>
</evidence>
<feature type="non-terminal residue" evidence="3">
    <location>
        <position position="1"/>
    </location>
</feature>
<keyword evidence="2" id="KW-0812">Transmembrane</keyword>
<evidence type="ECO:0000313" key="3">
    <source>
        <dbReference type="EMBL" id="WVZ22664.1"/>
    </source>
</evidence>
<name>A0AAQ3P7F7_VIGMU</name>
<dbReference type="PANTHER" id="PTHR31360">
    <property type="match status" value="1"/>
</dbReference>
<dbReference type="Pfam" id="PF06884">
    <property type="entry name" value="DUF1264"/>
    <property type="match status" value="1"/>
</dbReference>
<keyword evidence="2" id="KW-0472">Membrane</keyword>
<dbReference type="EMBL" id="CP144700">
    <property type="protein sequence ID" value="WVZ22664.1"/>
    <property type="molecule type" value="Genomic_DNA"/>
</dbReference>
<proteinExistence type="inferred from homology"/>